<keyword evidence="3 6" id="KW-0285">Flavoprotein</keyword>
<sequence>MPAETYDYVIVGAGAAGCVLAYRLSEDPSISVAVIEAGGRDTHPFFRVPKAVPKLMGRAANIWAYPTKAEPGTGNKVETWLRGRVVGGSTSINGLMYVRGQPADFDAIAELSSDDWNWRHIGAAYAALEGHELGAEGTRGGDGPLKLSLPGKDVRGPWHEAVIAAGHAMGLPVKEDVNVPDDDEGVGYNPRTVHKGRRVSAATAFLRPAERRRNVTVITDATVDRVVLEETKAVAIRYLKGGAAQEVRATRDIILAAGAMASPGILERSGIGDPAVLEPLGITVRHALTGVGANLIEHRALLMQWRLTDHRYSFNNIHRGWRLVREVVRYGLTGKGPLSSATFDMGLWLKSRPGLNRPDVQFLVAPHSLDFSKMGRTTEPFPGMSLVVYPLRPTSAGTLHITSADPEASPCLSPNHRDTEEDRRAMVGAIRAVRRFTAQSPLKEIVATETMPGPQYETDEQILQAYDQFATCGYHAVGSCRMGKDAASVVDSELRVRGIAGLRVMDTSIMPVVPSGNTQGPTMAMAWRAADVIRRGG</sequence>
<feature type="domain" description="Glucose-methanol-choline oxidoreductase N-terminal" evidence="8">
    <location>
        <begin position="258"/>
        <end position="272"/>
    </location>
</feature>
<dbReference type="PIRSF" id="PIRSF000137">
    <property type="entry name" value="Alcohol_oxidase"/>
    <property type="match status" value="1"/>
</dbReference>
<comment type="caution">
    <text evidence="9">The sequence shown here is derived from an EMBL/GenBank/DDBJ whole genome shotgun (WGS) entry which is preliminary data.</text>
</comment>
<dbReference type="PROSITE" id="PS00623">
    <property type="entry name" value="GMC_OXRED_1"/>
    <property type="match status" value="1"/>
</dbReference>
<evidence type="ECO:0000256" key="5">
    <source>
        <dbReference type="PIRSR" id="PIRSR000137-2"/>
    </source>
</evidence>
<evidence type="ECO:0000259" key="7">
    <source>
        <dbReference type="PROSITE" id="PS00623"/>
    </source>
</evidence>
<feature type="binding site" evidence="5">
    <location>
        <position position="85"/>
    </location>
    <ligand>
        <name>FAD</name>
        <dbReference type="ChEBI" id="CHEBI:57692"/>
    </ligand>
</feature>
<dbReference type="Gene3D" id="3.50.50.60">
    <property type="entry name" value="FAD/NAD(P)-binding domain"/>
    <property type="match status" value="1"/>
</dbReference>
<evidence type="ECO:0000256" key="3">
    <source>
        <dbReference type="ARBA" id="ARBA00022630"/>
    </source>
</evidence>
<accession>A0A838L3S0</accession>
<dbReference type="AlphaFoldDB" id="A0A838L3S0"/>
<evidence type="ECO:0000256" key="1">
    <source>
        <dbReference type="ARBA" id="ARBA00001974"/>
    </source>
</evidence>
<evidence type="ECO:0000256" key="6">
    <source>
        <dbReference type="RuleBase" id="RU003968"/>
    </source>
</evidence>
<feature type="binding site" evidence="5">
    <location>
        <position position="223"/>
    </location>
    <ligand>
        <name>FAD</name>
        <dbReference type="ChEBI" id="CHEBI:57692"/>
    </ligand>
</feature>
<reference evidence="9 10" key="1">
    <citation type="submission" date="2020-07" db="EMBL/GenBank/DDBJ databases">
        <authorList>
            <person name="Sun Q."/>
        </authorList>
    </citation>
    <scope>NUCLEOTIDE SEQUENCE [LARGE SCALE GENOMIC DNA]</scope>
    <source>
        <strain evidence="9 10">CGMCC 1.13654</strain>
    </source>
</reference>
<dbReference type="SUPFAM" id="SSF54373">
    <property type="entry name" value="FAD-linked reductases, C-terminal domain"/>
    <property type="match status" value="1"/>
</dbReference>
<dbReference type="GO" id="GO:0016614">
    <property type="term" value="F:oxidoreductase activity, acting on CH-OH group of donors"/>
    <property type="evidence" value="ECO:0007669"/>
    <property type="project" value="InterPro"/>
</dbReference>
<evidence type="ECO:0000256" key="2">
    <source>
        <dbReference type="ARBA" id="ARBA00010790"/>
    </source>
</evidence>
<dbReference type="SUPFAM" id="SSF51905">
    <property type="entry name" value="FAD/NAD(P)-binding domain"/>
    <property type="match status" value="1"/>
</dbReference>
<protein>
    <submittedName>
        <fullName evidence="9">GMC family oxidoreductase N-terminal domain-containing protein</fullName>
    </submittedName>
</protein>
<dbReference type="PROSITE" id="PS00624">
    <property type="entry name" value="GMC_OXRED_2"/>
    <property type="match status" value="1"/>
</dbReference>
<dbReference type="PANTHER" id="PTHR11552:SF147">
    <property type="entry name" value="CHOLINE DEHYDROGENASE, MITOCHONDRIAL"/>
    <property type="match status" value="1"/>
</dbReference>
<dbReference type="Pfam" id="PF05199">
    <property type="entry name" value="GMC_oxred_C"/>
    <property type="match status" value="1"/>
</dbReference>
<evidence type="ECO:0000259" key="8">
    <source>
        <dbReference type="PROSITE" id="PS00624"/>
    </source>
</evidence>
<comment type="similarity">
    <text evidence="2 6">Belongs to the GMC oxidoreductase family.</text>
</comment>
<dbReference type="InterPro" id="IPR000172">
    <property type="entry name" value="GMC_OxRdtase_N"/>
</dbReference>
<organism evidence="9 10">
    <name type="scientific">Sphingomonas chungangi</name>
    <dbReference type="NCBI Taxonomy" id="2683589"/>
    <lineage>
        <taxon>Bacteria</taxon>
        <taxon>Pseudomonadati</taxon>
        <taxon>Pseudomonadota</taxon>
        <taxon>Alphaproteobacteria</taxon>
        <taxon>Sphingomonadales</taxon>
        <taxon>Sphingomonadaceae</taxon>
        <taxon>Sphingomonas</taxon>
    </lineage>
</organism>
<evidence type="ECO:0000256" key="4">
    <source>
        <dbReference type="ARBA" id="ARBA00022827"/>
    </source>
</evidence>
<dbReference type="EMBL" id="JACEIB010000003">
    <property type="protein sequence ID" value="MBA2933824.1"/>
    <property type="molecule type" value="Genomic_DNA"/>
</dbReference>
<evidence type="ECO:0000313" key="9">
    <source>
        <dbReference type="EMBL" id="MBA2933824.1"/>
    </source>
</evidence>
<dbReference type="PANTHER" id="PTHR11552">
    <property type="entry name" value="GLUCOSE-METHANOL-CHOLINE GMC OXIDOREDUCTASE"/>
    <property type="match status" value="1"/>
</dbReference>
<gene>
    <name evidence="9" type="ORF">HZF05_06885</name>
</gene>
<keyword evidence="10" id="KW-1185">Reference proteome</keyword>
<dbReference type="Pfam" id="PF00732">
    <property type="entry name" value="GMC_oxred_N"/>
    <property type="match status" value="1"/>
</dbReference>
<dbReference type="InterPro" id="IPR012132">
    <property type="entry name" value="GMC_OxRdtase"/>
</dbReference>
<dbReference type="InterPro" id="IPR007867">
    <property type="entry name" value="GMC_OxRtase_C"/>
</dbReference>
<dbReference type="Proteomes" id="UP000570166">
    <property type="component" value="Unassembled WGS sequence"/>
</dbReference>
<dbReference type="InterPro" id="IPR036188">
    <property type="entry name" value="FAD/NAD-bd_sf"/>
</dbReference>
<dbReference type="GO" id="GO:0050660">
    <property type="term" value="F:flavin adenine dinucleotide binding"/>
    <property type="evidence" value="ECO:0007669"/>
    <property type="project" value="InterPro"/>
</dbReference>
<keyword evidence="4 5" id="KW-0274">FAD</keyword>
<feature type="domain" description="Glucose-methanol-choline oxidoreductase N-terminal" evidence="7">
    <location>
        <begin position="83"/>
        <end position="106"/>
    </location>
</feature>
<dbReference type="RefSeq" id="WP_160363618.1">
    <property type="nucleotide sequence ID" value="NZ_JACEIB010000003.1"/>
</dbReference>
<comment type="cofactor">
    <cofactor evidence="1 5">
        <name>FAD</name>
        <dbReference type="ChEBI" id="CHEBI:57692"/>
    </cofactor>
</comment>
<dbReference type="Gene3D" id="3.30.560.10">
    <property type="entry name" value="Glucose Oxidase, domain 3"/>
    <property type="match status" value="1"/>
</dbReference>
<evidence type="ECO:0000313" key="10">
    <source>
        <dbReference type="Proteomes" id="UP000570166"/>
    </source>
</evidence>
<name>A0A838L3S0_9SPHN</name>
<proteinExistence type="inferred from homology"/>